<dbReference type="FunFam" id="3.30.160.20:FF:000007">
    <property type="entry name" value="Double-stranded RNA-binding protein Staufen homolog 1"/>
    <property type="match status" value="2"/>
</dbReference>
<comment type="caution">
    <text evidence="4">The sequence shown here is derived from an EMBL/GenBank/DDBJ whole genome shotgun (WGS) entry which is preliminary data.</text>
</comment>
<dbReference type="GO" id="GO:0070920">
    <property type="term" value="P:regulation of regulatory ncRNA processing"/>
    <property type="evidence" value="ECO:0007669"/>
    <property type="project" value="TreeGrafter"/>
</dbReference>
<dbReference type="OrthoDB" id="10056847at2759"/>
<dbReference type="Proteomes" id="UP000887116">
    <property type="component" value="Unassembled WGS sequence"/>
</dbReference>
<evidence type="ECO:0000313" key="4">
    <source>
        <dbReference type="EMBL" id="GFR06917.1"/>
    </source>
</evidence>
<dbReference type="CDD" id="cd19864">
    <property type="entry name" value="DSRM_PRKRA-like_rpt3"/>
    <property type="match status" value="1"/>
</dbReference>
<evidence type="ECO:0000259" key="3">
    <source>
        <dbReference type="PROSITE" id="PS50137"/>
    </source>
</evidence>
<dbReference type="GO" id="GO:0030422">
    <property type="term" value="P:siRNA processing"/>
    <property type="evidence" value="ECO:0007669"/>
    <property type="project" value="TreeGrafter"/>
</dbReference>
<evidence type="ECO:0000313" key="5">
    <source>
        <dbReference type="Proteomes" id="UP000887116"/>
    </source>
</evidence>
<dbReference type="InterPro" id="IPR014720">
    <property type="entry name" value="dsRBD_dom"/>
</dbReference>
<dbReference type="SUPFAM" id="SSF54768">
    <property type="entry name" value="dsRNA-binding domain-like"/>
    <property type="match status" value="3"/>
</dbReference>
<dbReference type="InterPro" id="IPR051247">
    <property type="entry name" value="RLC_Component"/>
</dbReference>
<dbReference type="GO" id="GO:0005634">
    <property type="term" value="C:nucleus"/>
    <property type="evidence" value="ECO:0007669"/>
    <property type="project" value="TreeGrafter"/>
</dbReference>
<evidence type="ECO:0000256" key="2">
    <source>
        <dbReference type="PROSITE-ProRule" id="PRU00266"/>
    </source>
</evidence>
<dbReference type="PANTHER" id="PTHR46205">
    <property type="entry name" value="LOQUACIOUS, ISOFORM B"/>
    <property type="match status" value="1"/>
</dbReference>
<dbReference type="Pfam" id="PF00035">
    <property type="entry name" value="dsrm"/>
    <property type="match status" value="2"/>
</dbReference>
<dbReference type="AlphaFoldDB" id="A0A8X6GLQ1"/>
<dbReference type="GO" id="GO:0035197">
    <property type="term" value="F:siRNA binding"/>
    <property type="evidence" value="ECO:0007669"/>
    <property type="project" value="TreeGrafter"/>
</dbReference>
<dbReference type="PROSITE" id="PS50137">
    <property type="entry name" value="DS_RBD"/>
    <property type="match status" value="2"/>
</dbReference>
<keyword evidence="1 2" id="KW-0694">RNA-binding</keyword>
<dbReference type="SMART" id="SM00358">
    <property type="entry name" value="DSRM"/>
    <property type="match status" value="2"/>
</dbReference>
<dbReference type="GO" id="GO:0003725">
    <property type="term" value="F:double-stranded RNA binding"/>
    <property type="evidence" value="ECO:0007669"/>
    <property type="project" value="TreeGrafter"/>
</dbReference>
<feature type="domain" description="DRBM" evidence="3">
    <location>
        <begin position="8"/>
        <end position="75"/>
    </location>
</feature>
<dbReference type="Gene3D" id="3.30.160.20">
    <property type="match status" value="3"/>
</dbReference>
<dbReference type="GO" id="GO:0016442">
    <property type="term" value="C:RISC complex"/>
    <property type="evidence" value="ECO:0007669"/>
    <property type="project" value="TreeGrafter"/>
</dbReference>
<accession>A0A8X6GLQ1</accession>
<protein>
    <submittedName>
        <fullName evidence="4">RISC-loading complex subunit TARBP2</fullName>
    </submittedName>
</protein>
<dbReference type="PANTHER" id="PTHR46205:SF3">
    <property type="entry name" value="LOQUACIOUS, ISOFORM B"/>
    <property type="match status" value="1"/>
</dbReference>
<sequence>MSNAAQKTPISLLQELCATNGINPDYQLMSVEGAVHAPTFMYRVRVNEVVATATGQSKKKAKHAAAKAVLEALLTEEGGFKEGFLSDGVLVNAENLNDIIAEATTAPPVDETSSKNPVGALQELCMKMRWQPPYYETEKATGLPHEKVFSIMCMVDNFQTSGEGKSKRLAKRQAADNMLIRLKALNIVTDDEEEAVKGPKKPEDDASYRSSMLYDRESDEDELIIDPQNVSLKDDTHTKMSYKAADSSEYAELKEEKFLNISSASHDRESDEDELIIDVQNVSLNDDMLMKMNSKATDSTEYTKLKEEKIKFEDLKIYDREDPTNGQTNLQKTYSKNVLKFLKDLKTSTSSYLQALQAIDIMDPQLDCPKLLQSIATEQNFEIIYIPIEQRGKNGECHCLLQITSLPVAVCFGSAMSKEEAIVSSARNALNFIQLMCKK</sequence>
<dbReference type="EMBL" id="BMAO01026084">
    <property type="protein sequence ID" value="GFR06917.1"/>
    <property type="molecule type" value="Genomic_DNA"/>
</dbReference>
<dbReference type="GO" id="GO:0005737">
    <property type="term" value="C:cytoplasm"/>
    <property type="evidence" value="ECO:0007669"/>
    <property type="project" value="TreeGrafter"/>
</dbReference>
<name>A0A8X6GLQ1_TRICU</name>
<feature type="domain" description="DRBM" evidence="3">
    <location>
        <begin position="116"/>
        <end position="184"/>
    </location>
</feature>
<organism evidence="4 5">
    <name type="scientific">Trichonephila clavata</name>
    <name type="common">Joro spider</name>
    <name type="synonym">Nephila clavata</name>
    <dbReference type="NCBI Taxonomy" id="2740835"/>
    <lineage>
        <taxon>Eukaryota</taxon>
        <taxon>Metazoa</taxon>
        <taxon>Ecdysozoa</taxon>
        <taxon>Arthropoda</taxon>
        <taxon>Chelicerata</taxon>
        <taxon>Arachnida</taxon>
        <taxon>Araneae</taxon>
        <taxon>Araneomorphae</taxon>
        <taxon>Entelegynae</taxon>
        <taxon>Araneoidea</taxon>
        <taxon>Nephilidae</taxon>
        <taxon>Trichonephila</taxon>
    </lineage>
</organism>
<evidence type="ECO:0000256" key="1">
    <source>
        <dbReference type="ARBA" id="ARBA00022884"/>
    </source>
</evidence>
<dbReference type="CDD" id="cd19862">
    <property type="entry name" value="DSRM_PRKRA-like_rpt1"/>
    <property type="match status" value="1"/>
</dbReference>
<dbReference type="GO" id="GO:0070578">
    <property type="term" value="C:RISC-loading complex"/>
    <property type="evidence" value="ECO:0007669"/>
    <property type="project" value="TreeGrafter"/>
</dbReference>
<proteinExistence type="predicted"/>
<keyword evidence="5" id="KW-1185">Reference proteome</keyword>
<reference evidence="4" key="1">
    <citation type="submission" date="2020-07" db="EMBL/GenBank/DDBJ databases">
        <title>Multicomponent nature underlies the extraordinary mechanical properties of spider dragline silk.</title>
        <authorList>
            <person name="Kono N."/>
            <person name="Nakamura H."/>
            <person name="Mori M."/>
            <person name="Yoshida Y."/>
            <person name="Ohtoshi R."/>
            <person name="Malay A.D."/>
            <person name="Moran D.A.P."/>
            <person name="Tomita M."/>
            <person name="Numata K."/>
            <person name="Arakawa K."/>
        </authorList>
    </citation>
    <scope>NUCLEOTIDE SEQUENCE</scope>
</reference>
<gene>
    <name evidence="4" type="primary">Tarbp2</name>
    <name evidence="4" type="ORF">TNCT_5142</name>
</gene>